<organism evidence="3 4">
    <name type="scientific">Streptomyces chrestomyceticus</name>
    <dbReference type="NCBI Taxonomy" id="68185"/>
    <lineage>
        <taxon>Bacteria</taxon>
        <taxon>Bacillati</taxon>
        <taxon>Actinomycetota</taxon>
        <taxon>Actinomycetes</taxon>
        <taxon>Kitasatosporales</taxon>
        <taxon>Streptomycetaceae</taxon>
        <taxon>Streptomyces</taxon>
    </lineage>
</organism>
<feature type="region of interest" description="Disordered" evidence="1">
    <location>
        <begin position="251"/>
        <end position="270"/>
    </location>
</feature>
<accession>A0ABU7WZJ9</accession>
<proteinExistence type="predicted"/>
<keyword evidence="4" id="KW-1185">Reference proteome</keyword>
<sequence>MNSQAPHGTTAATGTGEAAGSDKAAGSGKKLEGPRALLLDAGVPIASYYVLTGVFGLSTLAALAWSGALPAARSVWSLVRERRFNAMATVMTVTNVVGLLLSLMAGDERLMLAKDSAVSSTFGLAVLVSALIGRPMLAPTLKPWLTRGDAAKGAAWDRLTARSARFRRVQSRHSAVWGAALLGECVARMIGAFTLPVDTMVWLGTVMLVVAIVVATVVSGAVGVQMMERMLVAEVAADTAAGAAATDPAGAAATAPAGSVSAAPAGTAAR</sequence>
<reference evidence="3 4" key="1">
    <citation type="submission" date="2023-08" db="EMBL/GenBank/DDBJ databases">
        <authorList>
            <person name="Sharma P."/>
            <person name="Verma V."/>
            <person name="Mohan M.K."/>
            <person name="Dubey A.K."/>
        </authorList>
    </citation>
    <scope>NUCLEOTIDE SEQUENCE [LARGE SCALE GENOMIC DNA]</scope>
    <source>
        <strain evidence="3 4">ADP4</strain>
    </source>
</reference>
<comment type="caution">
    <text evidence="3">The sequence shown here is derived from an EMBL/GenBank/DDBJ whole genome shotgun (WGS) entry which is preliminary data.</text>
</comment>
<keyword evidence="2" id="KW-0812">Transmembrane</keyword>
<keyword evidence="2" id="KW-1133">Transmembrane helix</keyword>
<gene>
    <name evidence="3" type="ORF">RB636_25625</name>
</gene>
<dbReference type="NCBIfam" id="NF041646">
    <property type="entry name" value="VC0807_fam"/>
    <property type="match status" value="1"/>
</dbReference>
<feature type="compositionally biased region" description="Low complexity" evidence="1">
    <location>
        <begin position="8"/>
        <end position="28"/>
    </location>
</feature>
<dbReference type="EMBL" id="JAVFKM010000013">
    <property type="protein sequence ID" value="MEF3116554.1"/>
    <property type="molecule type" value="Genomic_DNA"/>
</dbReference>
<feature type="transmembrane region" description="Helical" evidence="2">
    <location>
        <begin position="48"/>
        <end position="72"/>
    </location>
</feature>
<evidence type="ECO:0000256" key="2">
    <source>
        <dbReference type="SAM" id="Phobius"/>
    </source>
</evidence>
<keyword evidence="2" id="KW-0472">Membrane</keyword>
<evidence type="ECO:0000256" key="1">
    <source>
        <dbReference type="SAM" id="MobiDB-lite"/>
    </source>
</evidence>
<evidence type="ECO:0000313" key="4">
    <source>
        <dbReference type="Proteomes" id="UP001348265"/>
    </source>
</evidence>
<feature type="transmembrane region" description="Helical" evidence="2">
    <location>
        <begin position="84"/>
        <end position="105"/>
    </location>
</feature>
<dbReference type="Proteomes" id="UP001348265">
    <property type="component" value="Unassembled WGS sequence"/>
</dbReference>
<name>A0ABU7WZJ9_9ACTN</name>
<feature type="transmembrane region" description="Helical" evidence="2">
    <location>
        <begin position="117"/>
        <end position="137"/>
    </location>
</feature>
<feature type="region of interest" description="Disordered" evidence="1">
    <location>
        <begin position="1"/>
        <end position="29"/>
    </location>
</feature>
<feature type="transmembrane region" description="Helical" evidence="2">
    <location>
        <begin position="175"/>
        <end position="195"/>
    </location>
</feature>
<evidence type="ECO:0000313" key="3">
    <source>
        <dbReference type="EMBL" id="MEF3116554.1"/>
    </source>
</evidence>
<feature type="transmembrane region" description="Helical" evidence="2">
    <location>
        <begin position="201"/>
        <end position="224"/>
    </location>
</feature>
<dbReference type="RefSeq" id="WP_031004408.1">
    <property type="nucleotide sequence ID" value="NZ_JAVFKM010000013.1"/>
</dbReference>
<protein>
    <submittedName>
        <fullName evidence="3">VC0807 family protein</fullName>
    </submittedName>
</protein>